<dbReference type="Proteomes" id="UP000281985">
    <property type="component" value="Unassembled WGS sequence"/>
</dbReference>
<evidence type="ECO:0000313" key="4">
    <source>
        <dbReference type="Proteomes" id="UP000281985"/>
    </source>
</evidence>
<organism evidence="3 4">
    <name type="scientific">Dokdonia sinensis</name>
    <dbReference type="NCBI Taxonomy" id="2479847"/>
    <lineage>
        <taxon>Bacteria</taxon>
        <taxon>Pseudomonadati</taxon>
        <taxon>Bacteroidota</taxon>
        <taxon>Flavobacteriia</taxon>
        <taxon>Flavobacteriales</taxon>
        <taxon>Flavobacteriaceae</taxon>
        <taxon>Dokdonia</taxon>
    </lineage>
</organism>
<dbReference type="RefSeq" id="WP_121916256.1">
    <property type="nucleotide sequence ID" value="NZ_REFV01000002.1"/>
</dbReference>
<evidence type="ECO:0000256" key="2">
    <source>
        <dbReference type="SAM" id="Phobius"/>
    </source>
</evidence>
<evidence type="ECO:0008006" key="5">
    <source>
        <dbReference type="Google" id="ProtNLM"/>
    </source>
</evidence>
<keyword evidence="4" id="KW-1185">Reference proteome</keyword>
<protein>
    <recommendedName>
        <fullName evidence="5">Energy transducer TonB</fullName>
    </recommendedName>
</protein>
<gene>
    <name evidence="3" type="ORF">EAX61_03425</name>
</gene>
<reference evidence="3 4" key="1">
    <citation type="submission" date="2018-10" db="EMBL/GenBank/DDBJ databases">
        <title>Dokdonia luteus sp. nov., isolated from sea water.</title>
        <authorList>
            <person name="Zhou L.Y."/>
            <person name="Du Z.J."/>
        </authorList>
    </citation>
    <scope>NUCLEOTIDE SEQUENCE [LARGE SCALE GENOMIC DNA]</scope>
    <source>
        <strain evidence="3 4">SH27</strain>
    </source>
</reference>
<feature type="coiled-coil region" evidence="1">
    <location>
        <begin position="79"/>
        <end position="147"/>
    </location>
</feature>
<sequence>MKISHSDKALLITVTGACFLVLVFFFLGVKPYQGEIVEEFIEIPLAAESPELEKEEKTQEVALTKKTSRSNQAYNANTLRNESRQLFKEEDDVRKAIEEQQRGSISELNAENDTYLSEKQKERAIELASKREQLKAQIEAREAARNTKKGNSSSTVTYNLPGREAIRIPNPVYTCDAIGIIVINITVNDKGTIVKKEYNKKASSSSNGCLIDQALDYLNRAYFDNGSLAEQEGTVIYSFQG</sequence>
<evidence type="ECO:0000256" key="1">
    <source>
        <dbReference type="SAM" id="Coils"/>
    </source>
</evidence>
<accession>A0A3M0GP49</accession>
<dbReference type="EMBL" id="REFV01000002">
    <property type="protein sequence ID" value="RMB63453.1"/>
    <property type="molecule type" value="Genomic_DNA"/>
</dbReference>
<keyword evidence="2" id="KW-1133">Transmembrane helix</keyword>
<comment type="caution">
    <text evidence="3">The sequence shown here is derived from an EMBL/GenBank/DDBJ whole genome shotgun (WGS) entry which is preliminary data.</text>
</comment>
<dbReference type="AlphaFoldDB" id="A0A3M0GP49"/>
<feature type="transmembrane region" description="Helical" evidence="2">
    <location>
        <begin position="9"/>
        <end position="29"/>
    </location>
</feature>
<keyword evidence="2" id="KW-0472">Membrane</keyword>
<keyword evidence="2" id="KW-0812">Transmembrane</keyword>
<dbReference type="OrthoDB" id="9786892at2"/>
<proteinExistence type="predicted"/>
<keyword evidence="1" id="KW-0175">Coiled coil</keyword>
<name>A0A3M0GP49_9FLAO</name>
<evidence type="ECO:0000313" key="3">
    <source>
        <dbReference type="EMBL" id="RMB63453.1"/>
    </source>
</evidence>